<feature type="compositionally biased region" description="Low complexity" evidence="1">
    <location>
        <begin position="70"/>
        <end position="79"/>
    </location>
</feature>
<evidence type="ECO:0000256" key="1">
    <source>
        <dbReference type="SAM" id="MobiDB-lite"/>
    </source>
</evidence>
<keyword evidence="4" id="KW-1185">Reference proteome</keyword>
<name>A0A285TKF5_9HYPH</name>
<evidence type="ECO:0000256" key="2">
    <source>
        <dbReference type="SAM" id="Phobius"/>
    </source>
</evidence>
<dbReference type="OrthoDB" id="8283114at2"/>
<dbReference type="RefSeq" id="WP_097176176.1">
    <property type="nucleotide sequence ID" value="NZ_OBML01000012.1"/>
</dbReference>
<dbReference type="STRING" id="538381.GCA_001696535_00768"/>
<reference evidence="3 4" key="1">
    <citation type="submission" date="2017-08" db="EMBL/GenBank/DDBJ databases">
        <authorList>
            <person name="de Groot N.N."/>
        </authorList>
    </citation>
    <scope>NUCLEOTIDE SEQUENCE [LARGE SCALE GENOMIC DNA]</scope>
    <source>
        <strain evidence="3 4">USBA 352</strain>
    </source>
</reference>
<keyword evidence="2" id="KW-0472">Membrane</keyword>
<protein>
    <submittedName>
        <fullName evidence="3">Uncharacterized protein</fullName>
    </submittedName>
</protein>
<keyword evidence="2" id="KW-0812">Transmembrane</keyword>
<feature type="region of interest" description="Disordered" evidence="1">
    <location>
        <begin position="1"/>
        <end position="88"/>
    </location>
</feature>
<evidence type="ECO:0000313" key="4">
    <source>
        <dbReference type="Proteomes" id="UP000219331"/>
    </source>
</evidence>
<feature type="transmembrane region" description="Helical" evidence="2">
    <location>
        <begin position="94"/>
        <end position="114"/>
    </location>
</feature>
<keyword evidence="2" id="KW-1133">Transmembrane helix</keyword>
<dbReference type="Proteomes" id="UP000219331">
    <property type="component" value="Unassembled WGS sequence"/>
</dbReference>
<dbReference type="AlphaFoldDB" id="A0A285TKF5"/>
<sequence>MTGQFDDHQTAANVRGDIQKGRTGDKVPGFDPAAAPMETDAEAAGTQPPPPSGDARRTAEAASTDTTPPYAYASSNASAMRPFDRQKPKSSVRMVTVAMIAAAVVALLVVAAIVW</sequence>
<proteinExistence type="predicted"/>
<evidence type="ECO:0000313" key="3">
    <source>
        <dbReference type="EMBL" id="SOC22851.1"/>
    </source>
</evidence>
<organism evidence="3 4">
    <name type="scientific">Stappia indica</name>
    <dbReference type="NCBI Taxonomy" id="538381"/>
    <lineage>
        <taxon>Bacteria</taxon>
        <taxon>Pseudomonadati</taxon>
        <taxon>Pseudomonadota</taxon>
        <taxon>Alphaproteobacteria</taxon>
        <taxon>Hyphomicrobiales</taxon>
        <taxon>Stappiaceae</taxon>
        <taxon>Stappia</taxon>
    </lineage>
</organism>
<feature type="compositionally biased region" description="Low complexity" evidence="1">
    <location>
        <begin position="31"/>
        <end position="44"/>
    </location>
</feature>
<accession>A0A285TKF5</accession>
<gene>
    <name evidence="3" type="ORF">SAMN05421512_112161</name>
</gene>
<dbReference type="EMBL" id="OBML01000012">
    <property type="protein sequence ID" value="SOC22851.1"/>
    <property type="molecule type" value="Genomic_DNA"/>
</dbReference>